<dbReference type="Pfam" id="PF02653">
    <property type="entry name" value="BPD_transp_2"/>
    <property type="match status" value="1"/>
</dbReference>
<dbReference type="PANTHER" id="PTHR32196:SF72">
    <property type="entry name" value="RIBOSE IMPORT PERMEASE PROTEIN RBSC"/>
    <property type="match status" value="1"/>
</dbReference>
<feature type="transmembrane region" description="Helical" evidence="6">
    <location>
        <begin position="121"/>
        <end position="145"/>
    </location>
</feature>
<proteinExistence type="predicted"/>
<feature type="transmembrane region" description="Helical" evidence="6">
    <location>
        <begin position="48"/>
        <end position="78"/>
    </location>
</feature>
<dbReference type="InterPro" id="IPR001851">
    <property type="entry name" value="ABC_transp_permease"/>
</dbReference>
<gene>
    <name evidence="7" type="ORF">GPL26_28315</name>
</gene>
<feature type="transmembrane region" description="Helical" evidence="6">
    <location>
        <begin position="15"/>
        <end position="36"/>
    </location>
</feature>
<evidence type="ECO:0000256" key="4">
    <source>
        <dbReference type="ARBA" id="ARBA00022989"/>
    </source>
</evidence>
<dbReference type="Proteomes" id="UP000708338">
    <property type="component" value="Unassembled WGS sequence"/>
</dbReference>
<dbReference type="GO" id="GO:0005886">
    <property type="term" value="C:plasma membrane"/>
    <property type="evidence" value="ECO:0007669"/>
    <property type="project" value="UniProtKB-SubCell"/>
</dbReference>
<evidence type="ECO:0008006" key="9">
    <source>
        <dbReference type="Google" id="ProtNLM"/>
    </source>
</evidence>
<evidence type="ECO:0000256" key="5">
    <source>
        <dbReference type="ARBA" id="ARBA00023136"/>
    </source>
</evidence>
<evidence type="ECO:0000256" key="2">
    <source>
        <dbReference type="ARBA" id="ARBA00022475"/>
    </source>
</evidence>
<comment type="caution">
    <text evidence="7">The sequence shown here is derived from an EMBL/GenBank/DDBJ whole genome shotgun (WGS) entry which is preliminary data.</text>
</comment>
<feature type="transmembrane region" description="Helical" evidence="6">
    <location>
        <begin position="267"/>
        <end position="286"/>
    </location>
</feature>
<dbReference type="GO" id="GO:0022857">
    <property type="term" value="F:transmembrane transporter activity"/>
    <property type="evidence" value="ECO:0007669"/>
    <property type="project" value="InterPro"/>
</dbReference>
<accession>A0AA41K965</accession>
<dbReference type="RefSeq" id="WP_007862141.1">
    <property type="nucleotide sequence ID" value="NZ_CABJDD010000006.1"/>
</dbReference>
<comment type="subcellular location">
    <subcellularLocation>
        <location evidence="1">Cell membrane</location>
        <topology evidence="1">Multi-pass membrane protein</topology>
    </subcellularLocation>
</comment>
<keyword evidence="5 6" id="KW-0472">Membrane</keyword>
<sequence>MDKAKIMKIVKRQEFIVAAFSLLVFVFFSLFSDNFYTPTNLRLILQQYAVNGICVLGISIVIILNGIDLSAGAILAMAGAVSGTMVKAGIPILLCILAGVALGMLFSFINALIITKCRVPAIVTTIATNYLFRGLIVVITGGYWVNQFPKSFTRIGAGRLLGISNLFWMAMFLLIMMTVFMKYFNTGRKIYAVGTNPQGADLSGISSDRIQMIGYTICGALIGFAGVMYASSYGAINPSSTGSTLGTTVLAAALAGGVNFGGKGTLLGGAIGMLMITIINNGLIQIKVSEYWVDAITGAIILIALVLNVLNAREKRKGDN</sequence>
<feature type="transmembrane region" description="Helical" evidence="6">
    <location>
        <begin position="242"/>
        <end position="260"/>
    </location>
</feature>
<evidence type="ECO:0000256" key="3">
    <source>
        <dbReference type="ARBA" id="ARBA00022692"/>
    </source>
</evidence>
<keyword evidence="3 6" id="KW-0812">Transmembrane</keyword>
<evidence type="ECO:0000256" key="1">
    <source>
        <dbReference type="ARBA" id="ARBA00004651"/>
    </source>
</evidence>
<name>A0AA41K965_9FIRM</name>
<dbReference type="CDD" id="cd06579">
    <property type="entry name" value="TM_PBP1_transp_AraH_like"/>
    <property type="match status" value="1"/>
</dbReference>
<dbReference type="AlphaFoldDB" id="A0AA41K965"/>
<protein>
    <recommendedName>
        <fullName evidence="9">ABC transporter permease</fullName>
    </recommendedName>
</protein>
<keyword evidence="2" id="KW-1003">Cell membrane</keyword>
<feature type="transmembrane region" description="Helical" evidence="6">
    <location>
        <begin position="292"/>
        <end position="310"/>
    </location>
</feature>
<evidence type="ECO:0000313" key="7">
    <source>
        <dbReference type="EMBL" id="MBT9813478.1"/>
    </source>
</evidence>
<feature type="transmembrane region" description="Helical" evidence="6">
    <location>
        <begin position="90"/>
        <end position="114"/>
    </location>
</feature>
<feature type="transmembrane region" description="Helical" evidence="6">
    <location>
        <begin position="212"/>
        <end position="236"/>
    </location>
</feature>
<evidence type="ECO:0000256" key="6">
    <source>
        <dbReference type="SAM" id="Phobius"/>
    </source>
</evidence>
<dbReference type="PANTHER" id="PTHR32196">
    <property type="entry name" value="ABC TRANSPORTER PERMEASE PROTEIN YPHD-RELATED-RELATED"/>
    <property type="match status" value="1"/>
</dbReference>
<keyword evidence="4 6" id="KW-1133">Transmembrane helix</keyword>
<dbReference type="EMBL" id="WQPS01000143">
    <property type="protein sequence ID" value="MBT9813478.1"/>
    <property type="molecule type" value="Genomic_DNA"/>
</dbReference>
<feature type="transmembrane region" description="Helical" evidence="6">
    <location>
        <begin position="165"/>
        <end position="184"/>
    </location>
</feature>
<evidence type="ECO:0000313" key="8">
    <source>
        <dbReference type="Proteomes" id="UP000708338"/>
    </source>
</evidence>
<organism evidence="7 8">
    <name type="scientific">Enterocloster citroniae</name>
    <dbReference type="NCBI Taxonomy" id="358743"/>
    <lineage>
        <taxon>Bacteria</taxon>
        <taxon>Bacillati</taxon>
        <taxon>Bacillota</taxon>
        <taxon>Clostridia</taxon>
        <taxon>Lachnospirales</taxon>
        <taxon>Lachnospiraceae</taxon>
        <taxon>Enterocloster</taxon>
    </lineage>
</organism>
<reference evidence="7" key="1">
    <citation type="journal article" date="2021" name="Gut Microbes">
        <title>A synthetic consortium of 100 gut commensals modulates the composition and function in a colon model of the microbiome of elderly subjects.</title>
        <authorList>
            <person name="Perez M."/>
            <person name="Ntemiri A."/>
            <person name="Tan H."/>
            <person name="Harris H.M.B."/>
            <person name="Roager H.M."/>
            <person name="Ribiere C."/>
            <person name="O'Toole P.W."/>
        </authorList>
    </citation>
    <scope>NUCLEOTIDE SEQUENCE</scope>
    <source>
        <strain evidence="7">MCC335</strain>
    </source>
</reference>